<proteinExistence type="predicted"/>
<organism evidence="2">
    <name type="scientific">Salvia splendens</name>
    <name type="common">Scarlet sage</name>
    <dbReference type="NCBI Taxonomy" id="180675"/>
    <lineage>
        <taxon>Eukaryota</taxon>
        <taxon>Viridiplantae</taxon>
        <taxon>Streptophyta</taxon>
        <taxon>Embryophyta</taxon>
        <taxon>Tracheophyta</taxon>
        <taxon>Spermatophyta</taxon>
        <taxon>Magnoliopsida</taxon>
        <taxon>eudicotyledons</taxon>
        <taxon>Gunneridae</taxon>
        <taxon>Pentapetalae</taxon>
        <taxon>asterids</taxon>
        <taxon>lamiids</taxon>
        <taxon>Lamiales</taxon>
        <taxon>Lamiaceae</taxon>
        <taxon>Nepetoideae</taxon>
        <taxon>Mentheae</taxon>
        <taxon>Salviinae</taxon>
        <taxon>Salvia</taxon>
        <taxon>Salvia subgen. Calosphace</taxon>
        <taxon>core Calosphace</taxon>
    </lineage>
</organism>
<reference evidence="2" key="2">
    <citation type="submission" date="2020-08" db="EMBL/GenBank/DDBJ databases">
        <title>Plant Genome Project.</title>
        <authorList>
            <person name="Zhang R.-G."/>
        </authorList>
    </citation>
    <scope>NUCLEOTIDE SEQUENCE</scope>
    <source>
        <strain evidence="2">Huo1</strain>
        <tissue evidence="2">Leaf</tissue>
    </source>
</reference>
<dbReference type="Proteomes" id="UP000298416">
    <property type="component" value="Unassembled WGS sequence"/>
</dbReference>
<accession>A0A8X8ZLL0</accession>
<evidence type="ECO:0008006" key="4">
    <source>
        <dbReference type="Google" id="ProtNLM"/>
    </source>
</evidence>
<dbReference type="PANTHER" id="PTHR46250">
    <property type="entry name" value="MYB/SANT-LIKE DNA-BINDING DOMAIN PROTEIN-RELATED"/>
    <property type="match status" value="1"/>
</dbReference>
<dbReference type="EMBL" id="PNBA02000011">
    <property type="protein sequence ID" value="KAG6408434.1"/>
    <property type="molecule type" value="Genomic_DNA"/>
</dbReference>
<sequence length="328" mass="36686">MAEPRRAKSALRVNGGSRVGWNGMPHSSPVTADRTRRCWADREERYLLATLKELVSHGWKSDNGFRWGYLFKLEEAMRREFPTCGLRANPHIQSKIHTWKKNYGAVAQLLDKSGVGFNINGDNNIDCDELIQVLGAIRNKSWPYYEDWKIVFGKDRATGVGATDTERANSMYAPNIDGGNIGSGYGSNYEGDEPYEEVGGNERSTPNGAPDNIHYSSPVGSDSGKASKKRVQGDALDVIVDVLTKMHEDTNARLEYLATRIGYEFDVTKARKELFVLISAIPELTLSQVFKASDAILAKGERLEYFMSLPESPRHAYVWHALENYVGN</sequence>
<feature type="region of interest" description="Disordered" evidence="1">
    <location>
        <begin position="183"/>
        <end position="228"/>
    </location>
</feature>
<dbReference type="PANTHER" id="PTHR46250:SF15">
    <property type="entry name" value="OS01G0523800 PROTEIN"/>
    <property type="match status" value="1"/>
</dbReference>
<keyword evidence="3" id="KW-1185">Reference proteome</keyword>
<evidence type="ECO:0000313" key="2">
    <source>
        <dbReference type="EMBL" id="KAG6408434.1"/>
    </source>
</evidence>
<evidence type="ECO:0000313" key="3">
    <source>
        <dbReference type="Proteomes" id="UP000298416"/>
    </source>
</evidence>
<dbReference type="AlphaFoldDB" id="A0A8X8ZLL0"/>
<evidence type="ECO:0000256" key="1">
    <source>
        <dbReference type="SAM" id="MobiDB-lite"/>
    </source>
</evidence>
<name>A0A8X8ZLL0_SALSN</name>
<protein>
    <recommendedName>
        <fullName evidence="4">Myb/SANT-like domain-containing protein</fullName>
    </recommendedName>
</protein>
<comment type="caution">
    <text evidence="2">The sequence shown here is derived from an EMBL/GenBank/DDBJ whole genome shotgun (WGS) entry which is preliminary data.</text>
</comment>
<reference evidence="2" key="1">
    <citation type="submission" date="2018-01" db="EMBL/GenBank/DDBJ databases">
        <authorList>
            <person name="Mao J.F."/>
        </authorList>
    </citation>
    <scope>NUCLEOTIDE SEQUENCE</scope>
    <source>
        <strain evidence="2">Huo1</strain>
        <tissue evidence="2">Leaf</tissue>
    </source>
</reference>
<gene>
    <name evidence="2" type="ORF">SASPL_131446</name>
</gene>